<feature type="domain" description="SusD-like N-terminal" evidence="8">
    <location>
        <begin position="24"/>
        <end position="234"/>
    </location>
</feature>
<dbReference type="PROSITE" id="PS51257">
    <property type="entry name" value="PROKAR_LIPOPROTEIN"/>
    <property type="match status" value="1"/>
</dbReference>
<evidence type="ECO:0000313" key="10">
    <source>
        <dbReference type="Proteomes" id="UP000422221"/>
    </source>
</evidence>
<keyword evidence="4" id="KW-0472">Membrane</keyword>
<keyword evidence="5" id="KW-0998">Cell outer membrane</keyword>
<comment type="caution">
    <text evidence="9">The sequence shown here is derived from an EMBL/GenBank/DDBJ whole genome shotgun (WGS) entry which is preliminary data.</text>
</comment>
<feature type="signal peptide" evidence="6">
    <location>
        <begin position="1"/>
        <end position="23"/>
    </location>
</feature>
<dbReference type="Proteomes" id="UP000422221">
    <property type="component" value="Unassembled WGS sequence"/>
</dbReference>
<name>A0A7J4XE99_9BACE</name>
<dbReference type="GO" id="GO:0009279">
    <property type="term" value="C:cell outer membrane"/>
    <property type="evidence" value="ECO:0007669"/>
    <property type="project" value="UniProtKB-SubCell"/>
</dbReference>
<dbReference type="RefSeq" id="WP_007478786.1">
    <property type="nucleotide sequence ID" value="NZ_CAXSTI010000002.1"/>
</dbReference>
<proteinExistence type="inferred from homology"/>
<comment type="subcellular location">
    <subcellularLocation>
        <location evidence="1">Cell outer membrane</location>
    </subcellularLocation>
</comment>
<evidence type="ECO:0000313" key="9">
    <source>
        <dbReference type="EMBL" id="KAA3759201.1"/>
    </source>
</evidence>
<evidence type="ECO:0000256" key="1">
    <source>
        <dbReference type="ARBA" id="ARBA00004442"/>
    </source>
</evidence>
<feature type="domain" description="RagB/SusD" evidence="7">
    <location>
        <begin position="342"/>
        <end position="480"/>
    </location>
</feature>
<dbReference type="Pfam" id="PF07980">
    <property type="entry name" value="SusD_RagB"/>
    <property type="match status" value="1"/>
</dbReference>
<feature type="chain" id="PRO_5029680825" evidence="6">
    <location>
        <begin position="24"/>
        <end position="481"/>
    </location>
</feature>
<evidence type="ECO:0000256" key="2">
    <source>
        <dbReference type="ARBA" id="ARBA00006275"/>
    </source>
</evidence>
<dbReference type="InterPro" id="IPR012944">
    <property type="entry name" value="SusD_RagB_dom"/>
</dbReference>
<reference evidence="9 10" key="1">
    <citation type="journal article" date="2019" name="Nat. Med.">
        <title>A library of human gut bacterial isolates paired with longitudinal multiomics data enables mechanistic microbiome research.</title>
        <authorList>
            <person name="Poyet M."/>
            <person name="Groussin M."/>
            <person name="Gibbons S.M."/>
            <person name="Avila-Pacheco J."/>
            <person name="Jiang X."/>
            <person name="Kearney S.M."/>
            <person name="Perrotta A.R."/>
            <person name="Berdy B."/>
            <person name="Zhao S."/>
            <person name="Lieberman T.D."/>
            <person name="Swanson P.K."/>
            <person name="Smith M."/>
            <person name="Roesemann S."/>
            <person name="Alexander J.E."/>
            <person name="Rich S.A."/>
            <person name="Livny J."/>
            <person name="Vlamakis H."/>
            <person name="Clish C."/>
            <person name="Bullock K."/>
            <person name="Deik A."/>
            <person name="Scott J."/>
            <person name="Pierce K.A."/>
            <person name="Xavier R.J."/>
            <person name="Alm E.J."/>
        </authorList>
    </citation>
    <scope>NUCLEOTIDE SEQUENCE [LARGE SCALE GENOMIC DNA]</scope>
    <source>
        <strain evidence="9 10">BIOML-A10</strain>
    </source>
</reference>
<evidence type="ECO:0000259" key="7">
    <source>
        <dbReference type="Pfam" id="PF07980"/>
    </source>
</evidence>
<keyword evidence="3 6" id="KW-0732">Signal</keyword>
<protein>
    <submittedName>
        <fullName evidence="9">RagB/SusD family nutrient uptake outer membrane protein</fullName>
    </submittedName>
</protein>
<dbReference type="SUPFAM" id="SSF48452">
    <property type="entry name" value="TPR-like"/>
    <property type="match status" value="1"/>
</dbReference>
<dbReference type="InterPro" id="IPR011990">
    <property type="entry name" value="TPR-like_helical_dom_sf"/>
</dbReference>
<dbReference type="Gene3D" id="1.25.40.900">
    <property type="match status" value="1"/>
</dbReference>
<dbReference type="Gene3D" id="1.25.40.390">
    <property type="match status" value="1"/>
</dbReference>
<dbReference type="Pfam" id="PF14322">
    <property type="entry name" value="SusD-like_3"/>
    <property type="match status" value="1"/>
</dbReference>
<dbReference type="InterPro" id="IPR033985">
    <property type="entry name" value="SusD-like_N"/>
</dbReference>
<evidence type="ECO:0000259" key="8">
    <source>
        <dbReference type="Pfam" id="PF14322"/>
    </source>
</evidence>
<comment type="similarity">
    <text evidence="2">Belongs to the SusD family.</text>
</comment>
<sequence length="481" mass="53640">MKLSRKTIIPVIAFLSLSFTGCADFLDTTPHDSLNSDNALESLEDFNNTTNSVYESMRSSSYTANFMLMVPDVMSDNLILNRDGRLIYNEFAGFKFYADTYGVSGMWSAAYNAILGTNEVITRMESDPSIIASDEKLGKNLLAECLALRGMIHFDLVRLYGKNYLQASDSDLGVTYKKDTETTLPARNTVKEVYTWLTEDLERAKGMMSDDYNTTINYRLNKKAIAAILARVYLTMGKDQLAVDNATEAIAGDGSDIAGIDDFSKIYTTSMDVPEVILRIALKSDDGYLPGNDWGQGSVSNYNANYSVSYGLKSLYSGTDCRNAVIKQVTCKSGLCNVVWKWNNGGATVGLVDIPLIRTSEMYMTRAEANYNLKNYPEALSDLNLLRAKRYSDYEEGTEAGSALEKEIQLQRRLELAFEGHRFFDLKRRHEDVIRDDKGFLADGTGASSDAQEVSADSPYYVLPIPQSEIDANENMIQNKY</sequence>
<dbReference type="Gene3D" id="2.20.20.130">
    <property type="match status" value="1"/>
</dbReference>
<organism evidence="9 10">
    <name type="scientific">Bacteroides salyersiae</name>
    <dbReference type="NCBI Taxonomy" id="291644"/>
    <lineage>
        <taxon>Bacteria</taxon>
        <taxon>Pseudomonadati</taxon>
        <taxon>Bacteroidota</taxon>
        <taxon>Bacteroidia</taxon>
        <taxon>Bacteroidales</taxon>
        <taxon>Bacteroidaceae</taxon>
        <taxon>Bacteroides</taxon>
    </lineage>
</organism>
<evidence type="ECO:0000256" key="6">
    <source>
        <dbReference type="SAM" id="SignalP"/>
    </source>
</evidence>
<gene>
    <name evidence="9" type="ORF">F3F73_19390</name>
</gene>
<evidence type="ECO:0000256" key="3">
    <source>
        <dbReference type="ARBA" id="ARBA00022729"/>
    </source>
</evidence>
<accession>A0A7J4XE99</accession>
<dbReference type="EMBL" id="VWMK01000023">
    <property type="protein sequence ID" value="KAA3759201.1"/>
    <property type="molecule type" value="Genomic_DNA"/>
</dbReference>
<evidence type="ECO:0000256" key="5">
    <source>
        <dbReference type="ARBA" id="ARBA00023237"/>
    </source>
</evidence>
<evidence type="ECO:0000256" key="4">
    <source>
        <dbReference type="ARBA" id="ARBA00023136"/>
    </source>
</evidence>
<dbReference type="AlphaFoldDB" id="A0A7J4XE99"/>